<dbReference type="InterPro" id="IPR050600">
    <property type="entry name" value="SETD3_SETD6_MTase"/>
</dbReference>
<evidence type="ECO:0000313" key="2">
    <source>
        <dbReference type="Proteomes" id="UP001642406"/>
    </source>
</evidence>
<protein>
    <recommendedName>
        <fullName evidence="3">SET domain-containing protein</fullName>
    </recommendedName>
</protein>
<evidence type="ECO:0000313" key="1">
    <source>
        <dbReference type="EMBL" id="CAK7221046.1"/>
    </source>
</evidence>
<keyword evidence="2" id="KW-1185">Reference proteome</keyword>
<dbReference type="SUPFAM" id="SSF82199">
    <property type="entry name" value="SET domain"/>
    <property type="match status" value="1"/>
</dbReference>
<dbReference type="Gene3D" id="3.90.1410.10">
    <property type="entry name" value="set domain protein methyltransferase, domain 1"/>
    <property type="match status" value="1"/>
</dbReference>
<dbReference type="PANTHER" id="PTHR13271:SF146">
    <property type="entry name" value="SET DOMAIN-CONTAINING PROTEIN"/>
    <property type="match status" value="1"/>
</dbReference>
<accession>A0ABP0BPK6</accession>
<sequence>MEVPEGLMRKAHELRSEASTIQGEPITDTLLQWFKTEHNGQTHQALEVFQSTDAGLSFQVGQAGSATIMAGEPVVVCPLSTSLSYLNAIGGGQPLGNASNENENENAAVAFSPDFVQKVPPHVIGRFFLMQQSLQGTASPWAPYISALPQPQDYDAWALPAVWPSEGPASAALALLEGTNAEVAAAEMRQRIEAEFRAAWPLLQDDEHKTKYTFALYEWAYCMFTSRSFRPSLVLTPEIQDALTHGPGGSVDARHLAMVNYARLPQGCKIDDFSLLLPVLDIGNHDPRAVVEWQPIVDASRTALSSSAVLTSAPSTTTDHAIVFCAGTAHSSGQPVFNNYGSKTNSELLVGYGFVLAPTPDMHNDYVHLRKRGELGPSISEADAAAGTSANAVHRDFLLSLRPMGEPSSFVGRARLAPAQRVDGMTPSTKRTPGFALVDDGLLWDMLSMMLQPDSRDELQRLAMCKITEKADYLKSSVEQVQEAQAAVSASELRDTILDLVFGKLSGEGIPALLRNISNQVRLTLLYKFDADLEKLQAKDAALVSFTPSSPHERLALQYRTQYAAVLSNAIDVLGNEVEGDYDEEESDEEEDDE</sequence>
<proteinExistence type="predicted"/>
<organism evidence="1 2">
    <name type="scientific">Sporothrix bragantina</name>
    <dbReference type="NCBI Taxonomy" id="671064"/>
    <lineage>
        <taxon>Eukaryota</taxon>
        <taxon>Fungi</taxon>
        <taxon>Dikarya</taxon>
        <taxon>Ascomycota</taxon>
        <taxon>Pezizomycotina</taxon>
        <taxon>Sordariomycetes</taxon>
        <taxon>Sordariomycetidae</taxon>
        <taxon>Ophiostomatales</taxon>
        <taxon>Ophiostomataceae</taxon>
        <taxon>Sporothrix</taxon>
    </lineage>
</organism>
<name>A0ABP0BPK6_9PEZI</name>
<dbReference type="InterPro" id="IPR046341">
    <property type="entry name" value="SET_dom_sf"/>
</dbReference>
<dbReference type="Proteomes" id="UP001642406">
    <property type="component" value="Unassembled WGS sequence"/>
</dbReference>
<reference evidence="1 2" key="1">
    <citation type="submission" date="2024-01" db="EMBL/GenBank/DDBJ databases">
        <authorList>
            <person name="Allen C."/>
            <person name="Tagirdzhanova G."/>
        </authorList>
    </citation>
    <scope>NUCLEOTIDE SEQUENCE [LARGE SCALE GENOMIC DNA]</scope>
</reference>
<dbReference type="EMBL" id="CAWUHC010000033">
    <property type="protein sequence ID" value="CAK7221046.1"/>
    <property type="molecule type" value="Genomic_DNA"/>
</dbReference>
<gene>
    <name evidence="1" type="ORF">SBRCBS47491_004393</name>
</gene>
<dbReference type="PANTHER" id="PTHR13271">
    <property type="entry name" value="UNCHARACTERIZED PUTATIVE METHYLTRANSFERASE"/>
    <property type="match status" value="1"/>
</dbReference>
<evidence type="ECO:0008006" key="3">
    <source>
        <dbReference type="Google" id="ProtNLM"/>
    </source>
</evidence>
<comment type="caution">
    <text evidence="1">The sequence shown here is derived from an EMBL/GenBank/DDBJ whole genome shotgun (WGS) entry which is preliminary data.</text>
</comment>